<evidence type="ECO:0000256" key="2">
    <source>
        <dbReference type="ARBA" id="ARBA00022598"/>
    </source>
</evidence>
<dbReference type="Gene3D" id="2.170.220.10">
    <property type="match status" value="1"/>
</dbReference>
<dbReference type="Gene3D" id="1.10.730.10">
    <property type="entry name" value="Isoleucyl-tRNA Synthetase, Domain 1"/>
    <property type="match status" value="1"/>
</dbReference>
<dbReference type="OrthoDB" id="10051815at2759"/>
<dbReference type="PRINTS" id="PR01041">
    <property type="entry name" value="TRNASYNTHMET"/>
</dbReference>
<dbReference type="GO" id="GO:0005524">
    <property type="term" value="F:ATP binding"/>
    <property type="evidence" value="ECO:0007669"/>
    <property type="project" value="UniProtKB-KW"/>
</dbReference>
<evidence type="ECO:0000256" key="5">
    <source>
        <dbReference type="ARBA" id="ARBA00022917"/>
    </source>
</evidence>
<dbReference type="EC" id="6.1.1.10" evidence="1"/>
<dbReference type="InterPro" id="IPR014729">
    <property type="entry name" value="Rossmann-like_a/b/a_fold"/>
</dbReference>
<dbReference type="PANTHER" id="PTHR43326:SF1">
    <property type="entry name" value="METHIONINE--TRNA LIGASE, MITOCHONDRIAL"/>
    <property type="match status" value="1"/>
</dbReference>
<dbReference type="PANTHER" id="PTHR43326">
    <property type="entry name" value="METHIONYL-TRNA SYNTHETASE"/>
    <property type="match status" value="1"/>
</dbReference>
<accession>A0A8S0ZM02</accession>
<evidence type="ECO:0000256" key="3">
    <source>
        <dbReference type="ARBA" id="ARBA00022741"/>
    </source>
</evidence>
<dbReference type="GO" id="GO:0005739">
    <property type="term" value="C:mitochondrion"/>
    <property type="evidence" value="ECO:0007669"/>
    <property type="project" value="UniProtKB-ARBA"/>
</dbReference>
<proteinExistence type="inferred from homology"/>
<dbReference type="CDD" id="cd00814">
    <property type="entry name" value="MetRS_core"/>
    <property type="match status" value="1"/>
</dbReference>
<evidence type="ECO:0000259" key="11">
    <source>
        <dbReference type="Pfam" id="PF09334"/>
    </source>
</evidence>
<dbReference type="InterPro" id="IPR023457">
    <property type="entry name" value="Met-tRNA_synth_2"/>
</dbReference>
<dbReference type="SUPFAM" id="SSF52374">
    <property type="entry name" value="Nucleotidylyl transferase"/>
    <property type="match status" value="1"/>
</dbReference>
<comment type="catalytic activity">
    <reaction evidence="9">
        <text>tRNA(Met) + L-methionine + ATP = L-methionyl-tRNA(Met) + AMP + diphosphate</text>
        <dbReference type="Rhea" id="RHEA:13481"/>
        <dbReference type="Rhea" id="RHEA-COMP:9667"/>
        <dbReference type="Rhea" id="RHEA-COMP:9698"/>
        <dbReference type="ChEBI" id="CHEBI:30616"/>
        <dbReference type="ChEBI" id="CHEBI:33019"/>
        <dbReference type="ChEBI" id="CHEBI:57844"/>
        <dbReference type="ChEBI" id="CHEBI:78442"/>
        <dbReference type="ChEBI" id="CHEBI:78530"/>
        <dbReference type="ChEBI" id="CHEBI:456215"/>
        <dbReference type="EC" id="6.1.1.10"/>
    </reaction>
</comment>
<dbReference type="Pfam" id="PF09334">
    <property type="entry name" value="tRNA-synt_1g"/>
    <property type="match status" value="1"/>
</dbReference>
<dbReference type="CDD" id="cd07957">
    <property type="entry name" value="Anticodon_Ia_Met"/>
    <property type="match status" value="1"/>
</dbReference>
<protein>
    <recommendedName>
        <fullName evidence="7">Methionine--tRNA ligase, mitochondrial</fullName>
        <ecNumber evidence="1">6.1.1.10</ecNumber>
    </recommendedName>
    <alternativeName>
        <fullName evidence="8">Mitochondrial methionyl-tRNA synthetase</fullName>
    </alternativeName>
</protein>
<comment type="caution">
    <text evidence="12">The sequence shown here is derived from an EMBL/GenBank/DDBJ whole genome shotgun (WGS) entry which is preliminary data.</text>
</comment>
<organism evidence="12 13">
    <name type="scientific">Arctia plantaginis</name>
    <name type="common">Wood tiger moth</name>
    <name type="synonym">Phalaena plantaginis</name>
    <dbReference type="NCBI Taxonomy" id="874455"/>
    <lineage>
        <taxon>Eukaryota</taxon>
        <taxon>Metazoa</taxon>
        <taxon>Ecdysozoa</taxon>
        <taxon>Arthropoda</taxon>
        <taxon>Hexapoda</taxon>
        <taxon>Insecta</taxon>
        <taxon>Pterygota</taxon>
        <taxon>Neoptera</taxon>
        <taxon>Endopterygota</taxon>
        <taxon>Lepidoptera</taxon>
        <taxon>Glossata</taxon>
        <taxon>Ditrysia</taxon>
        <taxon>Noctuoidea</taxon>
        <taxon>Erebidae</taxon>
        <taxon>Arctiinae</taxon>
        <taxon>Arctia</taxon>
    </lineage>
</organism>
<dbReference type="InterPro" id="IPR041872">
    <property type="entry name" value="Anticodon_Met"/>
</dbReference>
<dbReference type="NCBIfam" id="TIGR00398">
    <property type="entry name" value="metG"/>
    <property type="match status" value="1"/>
</dbReference>
<sequence length="556" mass="64276">MRLTLRLLSSTVNKTPFYVSTPIFYVNAAPHLGHLYTALVADAIQRFEKLVNPNTQVIFSTGTDEHGTKIQQAASKAKMSPSEYCTNISNEYRGLFKEFDVEYTDFIRTTEERHKIAVKHFWSKLMKQDYIYKSKYNGWYSVNDEAFVPETHVKDEIRNGEQVKVSIESGHKVEWTEETNYMFRLSAFKTHLQEWLKNDGVITPAKFQRQLQEMLHNDVYFPDISVSRPTSRVHWAIPVPGDEEQSIYVWLDALINYLSVIGYPDEEAMKLRGRPWPADVQVVGKDILKFHGIYWPAFLMAIKWHPPRRLVCHSHWTVDGSKMSKSLGNVVCPRSTHVGNEALRYLLLREATMATDANYSESKLINVANSELADTLGNLASRCCGAVLNPRSEHPPLHAAEFASLATDQHATLLIQHVEELPELARLHYRNYHFYKAVDAVIKVLHLANLFFETHKPWELRKKPELQKELDVILHITMETLRICGIILQPIIPAMTCKLLDKLHISKDCRSWQHCETPSWRIKGAIYETKKIQSGKFVLFQRIYEKKNVEKKKVNV</sequence>
<dbReference type="SUPFAM" id="SSF47323">
    <property type="entry name" value="Anticodon-binding domain of a subclass of class I aminoacyl-tRNA synthetases"/>
    <property type="match status" value="1"/>
</dbReference>
<evidence type="ECO:0000256" key="7">
    <source>
        <dbReference type="ARBA" id="ARBA00026124"/>
    </source>
</evidence>
<dbReference type="InterPro" id="IPR009080">
    <property type="entry name" value="tRNAsynth_Ia_anticodon-bd"/>
</dbReference>
<reference evidence="12 13" key="1">
    <citation type="submission" date="2020-04" db="EMBL/GenBank/DDBJ databases">
        <authorList>
            <person name="Wallbank WR R."/>
            <person name="Pardo Diaz C."/>
            <person name="Kozak K."/>
            <person name="Martin S."/>
            <person name="Jiggins C."/>
            <person name="Moest M."/>
            <person name="Warren A I."/>
            <person name="Byers J.R.P. K."/>
            <person name="Montejo-Kovacevich G."/>
            <person name="Yen C E."/>
        </authorList>
    </citation>
    <scope>NUCLEOTIDE SEQUENCE [LARGE SCALE GENOMIC DNA]</scope>
</reference>
<dbReference type="Gene3D" id="3.40.50.620">
    <property type="entry name" value="HUPs"/>
    <property type="match status" value="1"/>
</dbReference>
<evidence type="ECO:0000313" key="12">
    <source>
        <dbReference type="EMBL" id="CAB3232498.1"/>
    </source>
</evidence>
<dbReference type="FunFam" id="2.170.220.10:FF:000001">
    <property type="entry name" value="methionine--tRNA ligase, mitochondrial"/>
    <property type="match status" value="1"/>
</dbReference>
<name>A0A8S0ZM02_ARCPL</name>
<dbReference type="InterPro" id="IPR014758">
    <property type="entry name" value="Met-tRNA_synth"/>
</dbReference>
<dbReference type="InterPro" id="IPR015413">
    <property type="entry name" value="Methionyl/Leucyl_tRNA_Synth"/>
</dbReference>
<feature type="domain" description="Methionyl/Leucyl tRNA synthetase" evidence="11">
    <location>
        <begin position="18"/>
        <end position="383"/>
    </location>
</feature>
<keyword evidence="6 10" id="KW-0030">Aminoacyl-tRNA synthetase</keyword>
<evidence type="ECO:0000256" key="6">
    <source>
        <dbReference type="ARBA" id="ARBA00023146"/>
    </source>
</evidence>
<evidence type="ECO:0000256" key="10">
    <source>
        <dbReference type="RuleBase" id="RU363039"/>
    </source>
</evidence>
<gene>
    <name evidence="12" type="ORF">APLA_LOCUS5698</name>
</gene>
<dbReference type="Proteomes" id="UP000494256">
    <property type="component" value="Unassembled WGS sequence"/>
</dbReference>
<keyword evidence="5 10" id="KW-0648">Protein biosynthesis</keyword>
<dbReference type="GO" id="GO:0004825">
    <property type="term" value="F:methionine-tRNA ligase activity"/>
    <property type="evidence" value="ECO:0007669"/>
    <property type="project" value="UniProtKB-EC"/>
</dbReference>
<evidence type="ECO:0000256" key="1">
    <source>
        <dbReference type="ARBA" id="ARBA00012838"/>
    </source>
</evidence>
<dbReference type="EMBL" id="CADEBD010000290">
    <property type="protein sequence ID" value="CAB3232498.1"/>
    <property type="molecule type" value="Genomic_DNA"/>
</dbReference>
<evidence type="ECO:0000256" key="4">
    <source>
        <dbReference type="ARBA" id="ARBA00022840"/>
    </source>
</evidence>
<dbReference type="GO" id="GO:0006431">
    <property type="term" value="P:methionyl-tRNA aminoacylation"/>
    <property type="evidence" value="ECO:0007669"/>
    <property type="project" value="InterPro"/>
</dbReference>
<keyword evidence="2 10" id="KW-0436">Ligase</keyword>
<dbReference type="AlphaFoldDB" id="A0A8S0ZM02"/>
<comment type="similarity">
    <text evidence="10">Belongs to the class-I aminoacyl-tRNA synthetase family.</text>
</comment>
<evidence type="ECO:0000313" key="13">
    <source>
        <dbReference type="Proteomes" id="UP000494256"/>
    </source>
</evidence>
<keyword evidence="3 10" id="KW-0547">Nucleotide-binding</keyword>
<evidence type="ECO:0000256" key="9">
    <source>
        <dbReference type="ARBA" id="ARBA00047364"/>
    </source>
</evidence>
<keyword evidence="4 10" id="KW-0067">ATP-binding</keyword>
<evidence type="ECO:0000256" key="8">
    <source>
        <dbReference type="ARBA" id="ARBA00030331"/>
    </source>
</evidence>
<dbReference type="InterPro" id="IPR033911">
    <property type="entry name" value="MetRS_core"/>
</dbReference>